<evidence type="ECO:0000313" key="6">
    <source>
        <dbReference type="EMBL" id="KFZ37619.1"/>
    </source>
</evidence>
<sequence length="347" mass="38457">MTLESFSLARYRIPLDSALPVGKQRIELRQGLILQARANEQDYYVEIAPLSGLDRDGSEINGFSLETLEQAITELQNLLQAIVEGTLDLDSAAELTKLASVAWGLSLLSAKINNQLPVHHTPFEPVPLIVPREGEPEVMLRQRLATLPTNIHRVKIKVAQTNMAEELKLIHLVQELRPEVKLRLDANQGFEFEEAEAFCACLPKQALEYIEEPCRQWQKNRALFASTGVPFALDETLGRIPDFMPSEDAYDSGLRALVIKPMLCGSLPKLQQLIEHAHNLGLRCVLSSSIESSLGIADILRVAAALTPDDTPGVDTLTPFTKALIEPYADKTCLAFDSLTPVFTIRK</sequence>
<dbReference type="Gene3D" id="3.30.390.10">
    <property type="entry name" value="Enolase-like, N-terminal domain"/>
    <property type="match status" value="1"/>
</dbReference>
<dbReference type="SFLD" id="SFLDF00009">
    <property type="entry name" value="o-succinylbenzoate_synthase"/>
    <property type="match status" value="1"/>
</dbReference>
<dbReference type="SFLD" id="SFLDG00180">
    <property type="entry name" value="muconate_cycloisomerase"/>
    <property type="match status" value="1"/>
</dbReference>
<dbReference type="InterPro" id="IPR029065">
    <property type="entry name" value="Enolase_C-like"/>
</dbReference>
<dbReference type="SUPFAM" id="SSF51604">
    <property type="entry name" value="Enolase C-terminal domain-like"/>
    <property type="match status" value="1"/>
</dbReference>
<dbReference type="PANTHER" id="PTHR48073:SF2">
    <property type="entry name" value="O-SUCCINYLBENZOATE SYNTHASE"/>
    <property type="match status" value="1"/>
</dbReference>
<evidence type="ECO:0000256" key="4">
    <source>
        <dbReference type="NCBIfam" id="TIGR01927"/>
    </source>
</evidence>
<keyword evidence="2" id="KW-0460">Magnesium</keyword>
<keyword evidence="7" id="KW-1185">Reference proteome</keyword>
<dbReference type="PROSITE" id="PS00909">
    <property type="entry name" value="MR_MLE_2"/>
    <property type="match status" value="1"/>
</dbReference>
<dbReference type="Proteomes" id="UP000029264">
    <property type="component" value="Unassembled WGS sequence"/>
</dbReference>
<dbReference type="InterPro" id="IPR029017">
    <property type="entry name" value="Enolase-like_N"/>
</dbReference>
<dbReference type="SFLD" id="SFLDS00001">
    <property type="entry name" value="Enolase"/>
    <property type="match status" value="1"/>
</dbReference>
<proteinExistence type="predicted"/>
<dbReference type="GO" id="GO:0043748">
    <property type="term" value="F:O-succinylbenzoate synthase activity"/>
    <property type="evidence" value="ECO:0007669"/>
    <property type="project" value="UniProtKB-EC"/>
</dbReference>
<dbReference type="CDD" id="cd03320">
    <property type="entry name" value="OSBS"/>
    <property type="match status" value="1"/>
</dbReference>
<evidence type="ECO:0000256" key="1">
    <source>
        <dbReference type="ARBA" id="ARBA00022723"/>
    </source>
</evidence>
<dbReference type="Pfam" id="PF13378">
    <property type="entry name" value="MR_MLE_C"/>
    <property type="match status" value="1"/>
</dbReference>
<dbReference type="SMART" id="SM00922">
    <property type="entry name" value="MR_MLE"/>
    <property type="match status" value="1"/>
</dbReference>
<dbReference type="NCBIfam" id="TIGR01927">
    <property type="entry name" value="menC_gam_Gplu"/>
    <property type="match status" value="1"/>
</dbReference>
<dbReference type="eggNOG" id="COG1441">
    <property type="taxonomic scope" value="Bacteria"/>
</dbReference>
<keyword evidence="3" id="KW-0456">Lyase</keyword>
<evidence type="ECO:0000259" key="5">
    <source>
        <dbReference type="SMART" id="SM00922"/>
    </source>
</evidence>
<dbReference type="GO" id="GO:0009063">
    <property type="term" value="P:amino acid catabolic process"/>
    <property type="evidence" value="ECO:0007669"/>
    <property type="project" value="InterPro"/>
</dbReference>
<dbReference type="PANTHER" id="PTHR48073">
    <property type="entry name" value="O-SUCCINYLBENZOATE SYNTHASE-RELATED"/>
    <property type="match status" value="1"/>
</dbReference>
<evidence type="ECO:0000256" key="3">
    <source>
        <dbReference type="ARBA" id="ARBA00023239"/>
    </source>
</evidence>
<dbReference type="STRING" id="1515746.HR45_09350"/>
<gene>
    <name evidence="6" type="ORF">HR45_09350</name>
</gene>
<evidence type="ECO:0000313" key="7">
    <source>
        <dbReference type="Proteomes" id="UP000029264"/>
    </source>
</evidence>
<dbReference type="Gene3D" id="3.20.20.120">
    <property type="entry name" value="Enolase-like C-terminal domain"/>
    <property type="match status" value="1"/>
</dbReference>
<dbReference type="InterPro" id="IPR036849">
    <property type="entry name" value="Enolase-like_C_sf"/>
</dbReference>
<name>A0A094JHV6_9GAMM</name>
<keyword evidence="1" id="KW-0479">Metal-binding</keyword>
<reference evidence="6 7" key="1">
    <citation type="submission" date="2014-06" db="EMBL/GenBank/DDBJ databases">
        <title>Shewanella sp. YQH10.</title>
        <authorList>
            <person name="Liu Y."/>
            <person name="Zeng R."/>
        </authorList>
    </citation>
    <scope>NUCLEOTIDE SEQUENCE [LARGE SCALE GENOMIC DNA]</scope>
    <source>
        <strain evidence="6 7">YQH10</strain>
    </source>
</reference>
<dbReference type="SUPFAM" id="SSF54826">
    <property type="entry name" value="Enolase N-terminal domain-like"/>
    <property type="match status" value="1"/>
</dbReference>
<accession>A0A094JHV6</accession>
<dbReference type="EMBL" id="JPEO01000005">
    <property type="protein sequence ID" value="KFZ37619.1"/>
    <property type="molecule type" value="Genomic_DNA"/>
</dbReference>
<dbReference type="GO" id="GO:0009234">
    <property type="term" value="P:menaquinone biosynthetic process"/>
    <property type="evidence" value="ECO:0007669"/>
    <property type="project" value="UniProtKB-UniRule"/>
</dbReference>
<evidence type="ECO:0000256" key="2">
    <source>
        <dbReference type="ARBA" id="ARBA00022842"/>
    </source>
</evidence>
<dbReference type="InterPro" id="IPR018110">
    <property type="entry name" value="Mandel_Rmase/mucon_lact_enz_CS"/>
</dbReference>
<feature type="domain" description="Mandelate racemase/muconate lactonizing enzyme C-terminal" evidence="5">
    <location>
        <begin position="136"/>
        <end position="230"/>
    </location>
</feature>
<dbReference type="InterPro" id="IPR013342">
    <property type="entry name" value="Mandelate_racemase_C"/>
</dbReference>
<dbReference type="InterPro" id="IPR041338">
    <property type="entry name" value="OSBS_N"/>
</dbReference>
<dbReference type="RefSeq" id="WP_037442155.1">
    <property type="nucleotide sequence ID" value="NZ_JPEO01000005.1"/>
</dbReference>
<organism evidence="6 7">
    <name type="scientific">Shewanella mangrovi</name>
    <dbReference type="NCBI Taxonomy" id="1515746"/>
    <lineage>
        <taxon>Bacteria</taxon>
        <taxon>Pseudomonadati</taxon>
        <taxon>Pseudomonadota</taxon>
        <taxon>Gammaproteobacteria</taxon>
        <taxon>Alteromonadales</taxon>
        <taxon>Shewanellaceae</taxon>
        <taxon>Shewanella</taxon>
    </lineage>
</organism>
<dbReference type="GO" id="GO:0046872">
    <property type="term" value="F:metal ion binding"/>
    <property type="evidence" value="ECO:0007669"/>
    <property type="project" value="UniProtKB-KW"/>
</dbReference>
<dbReference type="OrthoDB" id="3725747at2"/>
<protein>
    <recommendedName>
        <fullName evidence="4">o-succinylbenzoate synthase</fullName>
        <ecNumber evidence="4">4.2.1.113</ecNumber>
    </recommendedName>
</protein>
<dbReference type="AlphaFoldDB" id="A0A094JHV6"/>
<dbReference type="Pfam" id="PF21508">
    <property type="entry name" value="MenC_N"/>
    <property type="match status" value="1"/>
</dbReference>
<dbReference type="EC" id="4.2.1.113" evidence="4"/>
<dbReference type="NCBIfam" id="NF003473">
    <property type="entry name" value="PRK05105.1"/>
    <property type="match status" value="1"/>
</dbReference>
<comment type="caution">
    <text evidence="6">The sequence shown here is derived from an EMBL/GenBank/DDBJ whole genome shotgun (WGS) entry which is preliminary data.</text>
</comment>